<dbReference type="PANTHER" id="PTHR38031:SF1">
    <property type="entry name" value="SULFUR CARRIER PROTEIN CYSO"/>
    <property type="match status" value="1"/>
</dbReference>
<dbReference type="OrthoDB" id="9156098at2"/>
<dbReference type="AlphaFoldDB" id="A0A516SH22"/>
<proteinExistence type="predicted"/>
<evidence type="ECO:0000313" key="1">
    <source>
        <dbReference type="EMBL" id="QDQ27410.1"/>
    </source>
</evidence>
<accession>A0A516SH22</accession>
<dbReference type="RefSeq" id="WP_144278803.1">
    <property type="nucleotide sequence ID" value="NZ_CP041730.1"/>
</dbReference>
<dbReference type="KEGG" id="cari:FNU76_14180"/>
<dbReference type="Proteomes" id="UP000317550">
    <property type="component" value="Chromosome"/>
</dbReference>
<name>A0A516SH22_9NEIS</name>
<dbReference type="InterPro" id="IPR052045">
    <property type="entry name" value="Sulfur_Carrier/Prot_Modifier"/>
</dbReference>
<dbReference type="PANTHER" id="PTHR38031">
    <property type="entry name" value="SULFUR CARRIER PROTEIN SLR0821-RELATED"/>
    <property type="match status" value="1"/>
</dbReference>
<organism evidence="1 2">
    <name type="scientific">Chitinimonas arctica</name>
    <dbReference type="NCBI Taxonomy" id="2594795"/>
    <lineage>
        <taxon>Bacteria</taxon>
        <taxon>Pseudomonadati</taxon>
        <taxon>Pseudomonadota</taxon>
        <taxon>Betaproteobacteria</taxon>
        <taxon>Neisseriales</taxon>
        <taxon>Chitinibacteraceae</taxon>
        <taxon>Chitinimonas</taxon>
    </lineage>
</organism>
<dbReference type="EMBL" id="CP041730">
    <property type="protein sequence ID" value="QDQ27410.1"/>
    <property type="molecule type" value="Genomic_DNA"/>
</dbReference>
<keyword evidence="2" id="KW-1185">Reference proteome</keyword>
<evidence type="ECO:0000313" key="2">
    <source>
        <dbReference type="Proteomes" id="UP000317550"/>
    </source>
</evidence>
<protein>
    <submittedName>
        <fullName evidence="1">MoaD/ThiS family protein</fullName>
    </submittedName>
</protein>
<dbReference type="InterPro" id="IPR016155">
    <property type="entry name" value="Mopterin_synth/thiamin_S_b"/>
</dbReference>
<dbReference type="Gene3D" id="3.10.20.30">
    <property type="match status" value="1"/>
</dbReference>
<dbReference type="InterPro" id="IPR012675">
    <property type="entry name" value="Beta-grasp_dom_sf"/>
</dbReference>
<dbReference type="SUPFAM" id="SSF54285">
    <property type="entry name" value="MoaD/ThiS"/>
    <property type="match status" value="1"/>
</dbReference>
<reference evidence="2" key="1">
    <citation type="submission" date="2019-07" db="EMBL/GenBank/DDBJ databases">
        <title>Chitinimonas sp. nov., isolated from Ny-Alesund, arctica soil.</title>
        <authorList>
            <person name="Xu Q."/>
            <person name="Peng F."/>
        </authorList>
    </citation>
    <scope>NUCLEOTIDE SEQUENCE [LARGE SCALE GENOMIC DNA]</scope>
    <source>
        <strain evidence="2">R3-44</strain>
    </source>
</reference>
<sequence>MVTIAFTAHLRPHAPAPKQLQAGTAREALEQVFTDHPALRGYVLDEHGALRKHVALFIDGALRRDALDAPLPATASIYLMQALSGG</sequence>
<gene>
    <name evidence="1" type="ORF">FNU76_14180</name>
</gene>